<protein>
    <recommendedName>
        <fullName evidence="9">Cytochrome P450</fullName>
    </recommendedName>
</protein>
<dbReference type="CDD" id="cd11040">
    <property type="entry name" value="CYP7_CYP8-like"/>
    <property type="match status" value="1"/>
</dbReference>
<keyword evidence="6" id="KW-0472">Membrane</keyword>
<dbReference type="PANTHER" id="PTHR47582:SF1">
    <property type="entry name" value="P450, PUTATIVE (EUROFUNG)-RELATED"/>
    <property type="match status" value="1"/>
</dbReference>
<evidence type="ECO:0000313" key="7">
    <source>
        <dbReference type="EMBL" id="KIM42710.1"/>
    </source>
</evidence>
<dbReference type="EMBL" id="KN831777">
    <property type="protein sequence ID" value="KIM42710.1"/>
    <property type="molecule type" value="Genomic_DNA"/>
</dbReference>
<reference evidence="8" key="2">
    <citation type="submission" date="2015-01" db="EMBL/GenBank/DDBJ databases">
        <title>Evolutionary Origins and Diversification of the Mycorrhizal Mutualists.</title>
        <authorList>
            <consortium name="DOE Joint Genome Institute"/>
            <consortium name="Mycorrhizal Genomics Consortium"/>
            <person name="Kohler A."/>
            <person name="Kuo A."/>
            <person name="Nagy L.G."/>
            <person name="Floudas D."/>
            <person name="Copeland A."/>
            <person name="Barry K.W."/>
            <person name="Cichocki N."/>
            <person name="Veneault-Fourrey C."/>
            <person name="LaButti K."/>
            <person name="Lindquist E.A."/>
            <person name="Lipzen A."/>
            <person name="Lundell T."/>
            <person name="Morin E."/>
            <person name="Murat C."/>
            <person name="Riley R."/>
            <person name="Ohm R."/>
            <person name="Sun H."/>
            <person name="Tunlid A."/>
            <person name="Henrissat B."/>
            <person name="Grigoriev I.V."/>
            <person name="Hibbett D.S."/>
            <person name="Martin F."/>
        </authorList>
    </citation>
    <scope>NUCLEOTIDE SEQUENCE [LARGE SCALE GENOMIC DNA]</scope>
    <source>
        <strain evidence="8">h7</strain>
    </source>
</reference>
<dbReference type="GO" id="GO:0005506">
    <property type="term" value="F:iron ion binding"/>
    <property type="evidence" value="ECO:0007669"/>
    <property type="project" value="InterPro"/>
</dbReference>
<proteinExistence type="inferred from homology"/>
<dbReference type="Proteomes" id="UP000053424">
    <property type="component" value="Unassembled WGS sequence"/>
</dbReference>
<dbReference type="InterPro" id="IPR001128">
    <property type="entry name" value="Cyt_P450"/>
</dbReference>
<dbReference type="InterPro" id="IPR053007">
    <property type="entry name" value="CYP450_monoxygenase_sec-met"/>
</dbReference>
<gene>
    <name evidence="7" type="ORF">M413DRAFT_444378</name>
</gene>
<evidence type="ECO:0000313" key="8">
    <source>
        <dbReference type="Proteomes" id="UP000053424"/>
    </source>
</evidence>
<keyword evidence="8" id="KW-1185">Reference proteome</keyword>
<keyword evidence="4 5" id="KW-0408">Iron</keyword>
<comment type="similarity">
    <text evidence="2">Belongs to the cytochrome P450 family.</text>
</comment>
<reference evidence="7 8" key="1">
    <citation type="submission" date="2014-04" db="EMBL/GenBank/DDBJ databases">
        <authorList>
            <consortium name="DOE Joint Genome Institute"/>
            <person name="Kuo A."/>
            <person name="Gay G."/>
            <person name="Dore J."/>
            <person name="Kohler A."/>
            <person name="Nagy L.G."/>
            <person name="Floudas D."/>
            <person name="Copeland A."/>
            <person name="Barry K.W."/>
            <person name="Cichocki N."/>
            <person name="Veneault-Fourrey C."/>
            <person name="LaButti K."/>
            <person name="Lindquist E.A."/>
            <person name="Lipzen A."/>
            <person name="Lundell T."/>
            <person name="Morin E."/>
            <person name="Murat C."/>
            <person name="Sun H."/>
            <person name="Tunlid A."/>
            <person name="Henrissat B."/>
            <person name="Grigoriev I.V."/>
            <person name="Hibbett D.S."/>
            <person name="Martin F."/>
            <person name="Nordberg H.P."/>
            <person name="Cantor M.N."/>
            <person name="Hua S.X."/>
        </authorList>
    </citation>
    <scope>NUCLEOTIDE SEQUENCE [LARGE SCALE GENOMIC DNA]</scope>
    <source>
        <strain evidence="8">h7</strain>
    </source>
</reference>
<evidence type="ECO:0000256" key="6">
    <source>
        <dbReference type="SAM" id="Phobius"/>
    </source>
</evidence>
<feature type="transmembrane region" description="Helical" evidence="6">
    <location>
        <begin position="39"/>
        <end position="57"/>
    </location>
</feature>
<evidence type="ECO:0000256" key="5">
    <source>
        <dbReference type="PIRSR" id="PIRSR602403-1"/>
    </source>
</evidence>
<evidence type="ECO:0000256" key="4">
    <source>
        <dbReference type="ARBA" id="ARBA00023004"/>
    </source>
</evidence>
<dbReference type="GO" id="GO:0016705">
    <property type="term" value="F:oxidoreductase activity, acting on paired donors, with incorporation or reduction of molecular oxygen"/>
    <property type="evidence" value="ECO:0007669"/>
    <property type="project" value="InterPro"/>
</dbReference>
<evidence type="ECO:0008006" key="9">
    <source>
        <dbReference type="Google" id="ProtNLM"/>
    </source>
</evidence>
<organism evidence="7 8">
    <name type="scientific">Hebeloma cylindrosporum</name>
    <dbReference type="NCBI Taxonomy" id="76867"/>
    <lineage>
        <taxon>Eukaryota</taxon>
        <taxon>Fungi</taxon>
        <taxon>Dikarya</taxon>
        <taxon>Basidiomycota</taxon>
        <taxon>Agaricomycotina</taxon>
        <taxon>Agaricomycetes</taxon>
        <taxon>Agaricomycetidae</taxon>
        <taxon>Agaricales</taxon>
        <taxon>Agaricineae</taxon>
        <taxon>Hymenogastraceae</taxon>
        <taxon>Hebeloma</taxon>
    </lineage>
</organism>
<evidence type="ECO:0000256" key="2">
    <source>
        <dbReference type="ARBA" id="ARBA00010617"/>
    </source>
</evidence>
<evidence type="ECO:0000256" key="1">
    <source>
        <dbReference type="ARBA" id="ARBA00001971"/>
    </source>
</evidence>
<accession>A0A0C3C1G0</accession>
<dbReference type="GO" id="GO:0020037">
    <property type="term" value="F:heme binding"/>
    <property type="evidence" value="ECO:0007669"/>
    <property type="project" value="InterPro"/>
</dbReference>
<dbReference type="InterPro" id="IPR036396">
    <property type="entry name" value="Cyt_P450_sf"/>
</dbReference>
<dbReference type="GO" id="GO:0004497">
    <property type="term" value="F:monooxygenase activity"/>
    <property type="evidence" value="ECO:0007669"/>
    <property type="project" value="InterPro"/>
</dbReference>
<dbReference type="PANTHER" id="PTHR47582">
    <property type="entry name" value="P450, PUTATIVE (EUROFUNG)-RELATED"/>
    <property type="match status" value="1"/>
</dbReference>
<dbReference type="OrthoDB" id="3366823at2759"/>
<feature type="binding site" description="axial binding residue" evidence="5">
    <location>
        <position position="472"/>
    </location>
    <ligand>
        <name>heme</name>
        <dbReference type="ChEBI" id="CHEBI:30413"/>
    </ligand>
    <ligandPart>
        <name>Fe</name>
        <dbReference type="ChEBI" id="CHEBI:18248"/>
    </ligandPart>
</feature>
<keyword evidence="5" id="KW-0349">Heme</keyword>
<dbReference type="AlphaFoldDB" id="A0A0C3C1G0"/>
<keyword evidence="6" id="KW-0812">Transmembrane</keyword>
<dbReference type="HOGENOM" id="CLU_018012_4_2_1"/>
<dbReference type="InterPro" id="IPR002403">
    <property type="entry name" value="Cyt_P450_E_grp-IV"/>
</dbReference>
<keyword evidence="3 5" id="KW-0479">Metal-binding</keyword>
<dbReference type="STRING" id="686832.A0A0C3C1G0"/>
<evidence type="ECO:0000256" key="3">
    <source>
        <dbReference type="ARBA" id="ARBA00022723"/>
    </source>
</evidence>
<dbReference type="PRINTS" id="PR00465">
    <property type="entry name" value="EP450IV"/>
</dbReference>
<sequence>MPCCRSSCGTEHSSLVQVYLGSNLDRPSVITTHMGLLQTYYTVGGFISAVLLVVVGIDQAYQRFSHKWTNEPPLLPYRIPIIGHALRFTADCLGLFRAAHEYFPGSQAYSLFSFGKRVYVFTHYKDVSIVFRKSKALPFLPLIESLSGLAWDISPDGMRRLSEVDDTGDSIFRNAHVFYRDSLKVGPDLDVLTISFLHYLEKEFDQFEAQKITDYVSLNKWSKTMLGTASTSAMMGPALLRDNPDLLPSVWLVEQGFVLFVNRIPRIFAKKSYRARDHVLSAFTKYFSDEKNKEGSAPMMWEREAELRAKGISTKDIAAYSYAAYAVLLNNANPTACWLLRRIFSRTDLLPRLREEVAPAFASGNSITTLEQVQHLLTSCPLLRAFYDETLRLHSSSVSNRVVVEETTVGGYTLKVGHNVICPSYVQHRLPEYFGNDTDKFEPERFIKPVLEKGTPADPKMVRAFGGGVSLCPGRFFASNEVLSYAASALWRFDMTFKGEMVRIVPRKRE</sequence>
<dbReference type="Gene3D" id="1.10.630.10">
    <property type="entry name" value="Cytochrome P450"/>
    <property type="match status" value="1"/>
</dbReference>
<dbReference type="Pfam" id="PF00067">
    <property type="entry name" value="p450"/>
    <property type="match status" value="1"/>
</dbReference>
<comment type="cofactor">
    <cofactor evidence="1 5">
        <name>heme</name>
        <dbReference type="ChEBI" id="CHEBI:30413"/>
    </cofactor>
</comment>
<keyword evidence="6" id="KW-1133">Transmembrane helix</keyword>
<dbReference type="SUPFAM" id="SSF48264">
    <property type="entry name" value="Cytochrome P450"/>
    <property type="match status" value="1"/>
</dbReference>
<name>A0A0C3C1G0_HEBCY</name>